<dbReference type="Proteomes" id="UP000309450">
    <property type="component" value="Unassembled WGS sequence"/>
</dbReference>
<dbReference type="GO" id="GO:0015087">
    <property type="term" value="F:cobalt ion transmembrane transporter activity"/>
    <property type="evidence" value="ECO:0007669"/>
    <property type="project" value="TreeGrafter"/>
</dbReference>
<keyword evidence="4" id="KW-0813">Transport</keyword>
<evidence type="ECO:0000256" key="7">
    <source>
        <dbReference type="ARBA" id="ARBA00022692"/>
    </source>
</evidence>
<dbReference type="SUPFAM" id="SSF144083">
    <property type="entry name" value="Magnesium transport protein CorA, transmembrane region"/>
    <property type="match status" value="1"/>
</dbReference>
<evidence type="ECO:0000313" key="15">
    <source>
        <dbReference type="Proteomes" id="UP000309450"/>
    </source>
</evidence>
<dbReference type="InterPro" id="IPR050829">
    <property type="entry name" value="CorA_MIT"/>
</dbReference>
<evidence type="ECO:0000256" key="13">
    <source>
        <dbReference type="SAM" id="Phobius"/>
    </source>
</evidence>
<dbReference type="GO" id="GO:0005886">
    <property type="term" value="C:plasma membrane"/>
    <property type="evidence" value="ECO:0007669"/>
    <property type="project" value="UniProtKB-SubCell"/>
</dbReference>
<dbReference type="PANTHER" id="PTHR47685">
    <property type="entry name" value="MAGNESIUM TRANSPORT PROTEIN CORA"/>
    <property type="match status" value="1"/>
</dbReference>
<evidence type="ECO:0000256" key="3">
    <source>
        <dbReference type="ARBA" id="ARBA00019439"/>
    </source>
</evidence>
<comment type="subcellular location">
    <subcellularLocation>
        <location evidence="1">Cell inner membrane</location>
        <topology evidence="1">Multi-pass membrane protein</topology>
    </subcellularLocation>
</comment>
<comment type="catalytic activity">
    <reaction evidence="12">
        <text>Mg(2+)(in) = Mg(2+)(out)</text>
        <dbReference type="Rhea" id="RHEA:29827"/>
        <dbReference type="ChEBI" id="CHEBI:18420"/>
    </reaction>
</comment>
<dbReference type="Gene3D" id="3.30.460.20">
    <property type="entry name" value="CorA soluble domain-like"/>
    <property type="match status" value="1"/>
</dbReference>
<dbReference type="InterPro" id="IPR045861">
    <property type="entry name" value="CorA_cytoplasmic_dom"/>
</dbReference>
<dbReference type="RefSeq" id="WP_136393396.1">
    <property type="nucleotide sequence ID" value="NZ_SSND01000001.1"/>
</dbReference>
<dbReference type="Gene3D" id="1.20.58.340">
    <property type="entry name" value="Magnesium transport protein CorA, transmembrane region"/>
    <property type="match status" value="1"/>
</dbReference>
<feature type="transmembrane region" description="Helical" evidence="13">
    <location>
        <begin position="307"/>
        <end position="327"/>
    </location>
</feature>
<proteinExistence type="inferred from homology"/>
<evidence type="ECO:0000256" key="12">
    <source>
        <dbReference type="ARBA" id="ARBA00034269"/>
    </source>
</evidence>
<dbReference type="PANTHER" id="PTHR47685:SF1">
    <property type="entry name" value="MAGNESIUM TRANSPORT PROTEIN CORA"/>
    <property type="match status" value="1"/>
</dbReference>
<dbReference type="SUPFAM" id="SSF143865">
    <property type="entry name" value="CorA soluble domain-like"/>
    <property type="match status" value="1"/>
</dbReference>
<sequence length="334" mass="36725">MITIYGVEAGRLVALPGQDDRTQAPAGGPAPVWIDMLFPSEDEERFVEALLGIGIPTREDMQEIEISSRLYQEDGALFLTALVMASVPGGLAENEPVTFVLIRNILVTIRYHSPRSFGVFVDLAGRQSMGLTGGGAVFTALLEVVIDRLADILEGERLRLDGLTGMIFRIGSDDTTHKRAADLTEMLDRIGLAEDMNGKVAESLRSIERVLGFAVAPSPGTGAALQKVDLVRVKTMRQDLKSLSEYAETQAQKVRFLLDSSLGLINIRQSEIIKVFSVVAFVFLPPTLIASIYGMNFDFMPELRWQWGYPAALLAMVVSAVLPYLFFKLKGWIK</sequence>
<keyword evidence="10" id="KW-0406">Ion transport</keyword>
<evidence type="ECO:0000256" key="5">
    <source>
        <dbReference type="ARBA" id="ARBA00022475"/>
    </source>
</evidence>
<dbReference type="InterPro" id="IPR002523">
    <property type="entry name" value="MgTranspt_CorA/ZnTranspt_ZntB"/>
</dbReference>
<evidence type="ECO:0000256" key="11">
    <source>
        <dbReference type="ARBA" id="ARBA00023136"/>
    </source>
</evidence>
<dbReference type="GO" id="GO:0015095">
    <property type="term" value="F:magnesium ion transmembrane transporter activity"/>
    <property type="evidence" value="ECO:0007669"/>
    <property type="project" value="TreeGrafter"/>
</dbReference>
<comment type="caution">
    <text evidence="14">The sequence shown here is derived from an EMBL/GenBank/DDBJ whole genome shotgun (WGS) entry which is preliminary data.</text>
</comment>
<feature type="transmembrane region" description="Helical" evidence="13">
    <location>
        <begin position="275"/>
        <end position="295"/>
    </location>
</feature>
<evidence type="ECO:0000313" key="14">
    <source>
        <dbReference type="EMBL" id="THD85019.1"/>
    </source>
</evidence>
<keyword evidence="7 13" id="KW-0812">Transmembrane</keyword>
<evidence type="ECO:0000256" key="6">
    <source>
        <dbReference type="ARBA" id="ARBA00022519"/>
    </source>
</evidence>
<evidence type="ECO:0000256" key="2">
    <source>
        <dbReference type="ARBA" id="ARBA00009765"/>
    </source>
</evidence>
<evidence type="ECO:0000256" key="8">
    <source>
        <dbReference type="ARBA" id="ARBA00022842"/>
    </source>
</evidence>
<keyword evidence="8" id="KW-0460">Magnesium</keyword>
<keyword evidence="11 13" id="KW-0472">Membrane</keyword>
<name>A0A4S3MRA1_9RHOB</name>
<reference evidence="14 15" key="1">
    <citation type="submission" date="2019-04" db="EMBL/GenBank/DDBJ databases">
        <title>Draft genome sequence of Gemmobacter aestuarii sp. nov.</title>
        <authorList>
            <person name="Hameed A."/>
            <person name="Lin S.-Y."/>
            <person name="Shahina M."/>
            <person name="Lai W.-A."/>
            <person name="Young C.-C."/>
        </authorList>
    </citation>
    <scope>NUCLEOTIDE SEQUENCE [LARGE SCALE GENOMIC DNA]</scope>
    <source>
        <strain evidence="14 15">CC-PW-75</strain>
    </source>
</reference>
<keyword evidence="5" id="KW-1003">Cell membrane</keyword>
<evidence type="ECO:0000256" key="1">
    <source>
        <dbReference type="ARBA" id="ARBA00004429"/>
    </source>
</evidence>
<comment type="similarity">
    <text evidence="2">Belongs to the CorA metal ion transporter (MIT) (TC 1.A.35) family.</text>
</comment>
<keyword evidence="6" id="KW-0997">Cell inner membrane</keyword>
<dbReference type="EMBL" id="SSND01000001">
    <property type="protein sequence ID" value="THD85019.1"/>
    <property type="molecule type" value="Genomic_DNA"/>
</dbReference>
<evidence type="ECO:0000256" key="10">
    <source>
        <dbReference type="ARBA" id="ARBA00023065"/>
    </source>
</evidence>
<keyword evidence="15" id="KW-1185">Reference proteome</keyword>
<evidence type="ECO:0000256" key="4">
    <source>
        <dbReference type="ARBA" id="ARBA00022448"/>
    </source>
</evidence>
<dbReference type="InterPro" id="IPR045863">
    <property type="entry name" value="CorA_TM1_TM2"/>
</dbReference>
<gene>
    <name evidence="14" type="ORF">E7811_04665</name>
</gene>
<dbReference type="CDD" id="cd12837">
    <property type="entry name" value="EcCorA-like_u1"/>
    <property type="match status" value="1"/>
</dbReference>
<dbReference type="GO" id="GO:0015099">
    <property type="term" value="F:nickel cation transmembrane transporter activity"/>
    <property type="evidence" value="ECO:0007669"/>
    <property type="project" value="TreeGrafter"/>
</dbReference>
<keyword evidence="9 13" id="KW-1133">Transmembrane helix</keyword>
<dbReference type="AlphaFoldDB" id="A0A4S3MRA1"/>
<dbReference type="Pfam" id="PF01544">
    <property type="entry name" value="CorA"/>
    <property type="match status" value="1"/>
</dbReference>
<protein>
    <recommendedName>
        <fullName evidence="3">Magnesium transport protein CorA</fullName>
    </recommendedName>
</protein>
<accession>A0A4S3MRA1</accession>
<dbReference type="FunFam" id="1.20.58.340:FF:000001">
    <property type="entry name" value="Magnesium transport protein CorA"/>
    <property type="match status" value="1"/>
</dbReference>
<organism evidence="14 15">
    <name type="scientific">Aliigemmobacter aestuarii</name>
    <dbReference type="NCBI Taxonomy" id="1445661"/>
    <lineage>
        <taxon>Bacteria</taxon>
        <taxon>Pseudomonadati</taxon>
        <taxon>Pseudomonadota</taxon>
        <taxon>Alphaproteobacteria</taxon>
        <taxon>Rhodobacterales</taxon>
        <taxon>Paracoccaceae</taxon>
        <taxon>Aliigemmobacter</taxon>
    </lineage>
</organism>
<evidence type="ECO:0000256" key="9">
    <source>
        <dbReference type="ARBA" id="ARBA00022989"/>
    </source>
</evidence>
<dbReference type="OrthoDB" id="9803416at2"/>